<organism evidence="1 2">
    <name type="scientific">Candidatus Roizmanbacteria bacterium RIFOXYD1_FULL_38_12</name>
    <dbReference type="NCBI Taxonomy" id="1802093"/>
    <lineage>
        <taxon>Bacteria</taxon>
        <taxon>Candidatus Roizmaniibacteriota</taxon>
    </lineage>
</organism>
<dbReference type="Proteomes" id="UP000177050">
    <property type="component" value="Unassembled WGS sequence"/>
</dbReference>
<sequence>MRKGIASVLVLLIVLVIGGAGVLTTLIFFNKGSSDEIETTTKQSSQVSTGIFKDQTDLCHSLPMETVALFLGKTIVRTESITDITLQSCQYYLDETHALVINHDLTNVASKLKGHETLDRTITTNKEIDMEHAIIIQENGLINEIYLIFNDSEFVSINRPNGKLISEEEIVDFSARLVDFLKNGKTQTNKTPETKKTVSLPQEEAIVQNFFGLINERKIPEAVSLMSKNMVGNDSIKQAWGVQFNDIKSINVQKIEQSIPNSWSENSHIYKVTLEVYVSSSAANAPIPYYGWGDNPNIRWIEIVKEDGIWKINNLATGP</sequence>
<evidence type="ECO:0000313" key="1">
    <source>
        <dbReference type="EMBL" id="OGK74247.1"/>
    </source>
</evidence>
<gene>
    <name evidence="1" type="ORF">A3K52_05790</name>
</gene>
<protein>
    <submittedName>
        <fullName evidence="1">Uncharacterized protein</fullName>
    </submittedName>
</protein>
<proteinExistence type="predicted"/>
<accession>A0A1F7L2B1</accession>
<dbReference type="AlphaFoldDB" id="A0A1F7L2B1"/>
<dbReference type="EMBL" id="MGBR01000001">
    <property type="protein sequence ID" value="OGK74247.1"/>
    <property type="molecule type" value="Genomic_DNA"/>
</dbReference>
<evidence type="ECO:0000313" key="2">
    <source>
        <dbReference type="Proteomes" id="UP000177050"/>
    </source>
</evidence>
<comment type="caution">
    <text evidence="1">The sequence shown here is derived from an EMBL/GenBank/DDBJ whole genome shotgun (WGS) entry which is preliminary data.</text>
</comment>
<reference evidence="1 2" key="1">
    <citation type="journal article" date="2016" name="Nat. Commun.">
        <title>Thousands of microbial genomes shed light on interconnected biogeochemical processes in an aquifer system.</title>
        <authorList>
            <person name="Anantharaman K."/>
            <person name="Brown C.T."/>
            <person name="Hug L.A."/>
            <person name="Sharon I."/>
            <person name="Castelle C.J."/>
            <person name="Probst A.J."/>
            <person name="Thomas B.C."/>
            <person name="Singh A."/>
            <person name="Wilkins M.J."/>
            <person name="Karaoz U."/>
            <person name="Brodie E.L."/>
            <person name="Williams K.H."/>
            <person name="Hubbard S.S."/>
            <person name="Banfield J.F."/>
        </authorList>
    </citation>
    <scope>NUCLEOTIDE SEQUENCE [LARGE SCALE GENOMIC DNA]</scope>
</reference>
<name>A0A1F7L2B1_9BACT</name>